<evidence type="ECO:0000313" key="3">
    <source>
        <dbReference type="EMBL" id="MFC4823873.1"/>
    </source>
</evidence>
<dbReference type="GeneID" id="73047133"/>
<dbReference type="SMART" id="SM00849">
    <property type="entry name" value="Lactamase_B"/>
    <property type="match status" value="1"/>
</dbReference>
<reference evidence="3 4" key="1">
    <citation type="journal article" date="2019" name="Int. J. Syst. Evol. Microbiol.">
        <title>The Global Catalogue of Microorganisms (GCM) 10K type strain sequencing project: providing services to taxonomists for standard genome sequencing and annotation.</title>
        <authorList>
            <consortium name="The Broad Institute Genomics Platform"/>
            <consortium name="The Broad Institute Genome Sequencing Center for Infectious Disease"/>
            <person name="Wu L."/>
            <person name="Ma J."/>
        </authorList>
    </citation>
    <scope>NUCLEOTIDE SEQUENCE [LARGE SCALE GENOMIC DNA]</scope>
    <source>
        <strain evidence="3 4">XZYJ18</strain>
    </source>
</reference>
<dbReference type="PANTHER" id="PTHR11203:SF37">
    <property type="entry name" value="INTEGRATOR COMPLEX SUBUNIT 11"/>
    <property type="match status" value="1"/>
</dbReference>
<evidence type="ECO:0000313" key="4">
    <source>
        <dbReference type="Proteomes" id="UP001595945"/>
    </source>
</evidence>
<organism evidence="3 4">
    <name type="scientific">Halorussus aquaticus</name>
    <dbReference type="NCBI Taxonomy" id="2953748"/>
    <lineage>
        <taxon>Archaea</taxon>
        <taxon>Methanobacteriati</taxon>
        <taxon>Methanobacteriota</taxon>
        <taxon>Stenosarchaea group</taxon>
        <taxon>Halobacteria</taxon>
        <taxon>Halobacteriales</taxon>
        <taxon>Haladaptataceae</taxon>
        <taxon>Halorussus</taxon>
    </lineage>
</organism>
<dbReference type="Gene3D" id="3.60.15.10">
    <property type="entry name" value="Ribonuclease Z/Hydroxyacylglutathione hydrolase-like"/>
    <property type="match status" value="1"/>
</dbReference>
<dbReference type="InterPro" id="IPR001279">
    <property type="entry name" value="Metallo-B-lactamas"/>
</dbReference>
<dbReference type="AlphaFoldDB" id="A0ABD5PZX5"/>
<feature type="compositionally biased region" description="Basic and acidic residues" evidence="1">
    <location>
        <begin position="443"/>
        <end position="459"/>
    </location>
</feature>
<accession>A0ABD5PZX5</accession>
<feature type="region of interest" description="Disordered" evidence="1">
    <location>
        <begin position="441"/>
        <end position="512"/>
    </location>
</feature>
<gene>
    <name evidence="3" type="ORF">ACFO9K_06325</name>
</gene>
<feature type="compositionally biased region" description="Basic and acidic residues" evidence="1">
    <location>
        <begin position="473"/>
        <end position="483"/>
    </location>
</feature>
<feature type="domain" description="Metallo-beta-lactamase" evidence="2">
    <location>
        <begin position="13"/>
        <end position="210"/>
    </location>
</feature>
<name>A0ABD5PZX5_9EURY</name>
<proteinExistence type="predicted"/>
<dbReference type="InterPro" id="IPR036866">
    <property type="entry name" value="RibonucZ/Hydroxyglut_hydro"/>
</dbReference>
<dbReference type="Proteomes" id="UP001595945">
    <property type="component" value="Unassembled WGS sequence"/>
</dbReference>
<keyword evidence="4" id="KW-1185">Reference proteome</keyword>
<dbReference type="Pfam" id="PF00753">
    <property type="entry name" value="Lactamase_B"/>
    <property type="match status" value="1"/>
</dbReference>
<comment type="caution">
    <text evidence="3">The sequence shown here is derived from an EMBL/GenBank/DDBJ whole genome shotgun (WGS) entry which is preliminary data.</text>
</comment>
<dbReference type="SUPFAM" id="SSF56281">
    <property type="entry name" value="Metallo-hydrolase/oxidoreductase"/>
    <property type="match status" value="1"/>
</dbReference>
<sequence length="576" mass="62128">MRLSYQHANPSTGGGSYLLRFRDATRERTACVLVDSGVGVDIDSLLADDEYLVAVLLTHAHLDHYASLADSLRDGARVYAAEPTANVLEHVLTEGEKNYEIGTTDGVLDAVEPLDGWETLVADVEVSPVPAGHAPGGSGFVVRFGDGSRTNHLLFTGDFTTRRVAGYPGFRTDLPVDIDALFVNVSTTDDFEETLSESLYTLVERAQAGSSVLATASALTAVHYAYLLGHLGERLGDPIPVTLAGQCAKLYADLGYDVPTVEAVPVFDSASDLLERGTVTFAGPEVPTEGSARRLFGVVEDDSAATVVQLTGGATTPVDTATCTVYDFEVVNHPPLPAIDELVEEFDPIHVVAGHGPRRALRNFRGRYDERFVWASDDEREQVLYEDGRWSPPPWLSETAVQSIRARDWRANGARFGELVEREESLPAVVRVADPDLGAEGVEVERFEDRFGERDDATHSTETGTDGAASKAVDTETCGRRADGSNAGEPEATEPETAESGLSDSAVPDAAVTETERFRREVLGRLDDLEPTVSGARLRARVVDGGDDVTLLRLLDDADLEHGEEVALVLTESERE</sequence>
<protein>
    <submittedName>
        <fullName evidence="3">MBL fold metallo-hydrolase</fullName>
    </submittedName>
</protein>
<dbReference type="InterPro" id="IPR050698">
    <property type="entry name" value="MBL"/>
</dbReference>
<dbReference type="RefSeq" id="WP_254270094.1">
    <property type="nucleotide sequence ID" value="NZ_CP100401.1"/>
</dbReference>
<dbReference type="EMBL" id="JBHSHT010000001">
    <property type="protein sequence ID" value="MFC4823873.1"/>
    <property type="molecule type" value="Genomic_DNA"/>
</dbReference>
<evidence type="ECO:0000256" key="1">
    <source>
        <dbReference type="SAM" id="MobiDB-lite"/>
    </source>
</evidence>
<dbReference type="CDD" id="cd06262">
    <property type="entry name" value="metallo-hydrolase-like_MBL-fold"/>
    <property type="match status" value="1"/>
</dbReference>
<evidence type="ECO:0000259" key="2">
    <source>
        <dbReference type="SMART" id="SM00849"/>
    </source>
</evidence>
<dbReference type="PANTHER" id="PTHR11203">
    <property type="entry name" value="CLEAVAGE AND POLYADENYLATION SPECIFICITY FACTOR FAMILY MEMBER"/>
    <property type="match status" value="1"/>
</dbReference>